<dbReference type="Proteomes" id="UP001370490">
    <property type="component" value="Unassembled WGS sequence"/>
</dbReference>
<accession>A0AAN8ZR49</accession>
<dbReference type="EMBL" id="JBAMMX010000004">
    <property type="protein sequence ID" value="KAK6942750.1"/>
    <property type="molecule type" value="Genomic_DNA"/>
</dbReference>
<comment type="caution">
    <text evidence="2">The sequence shown here is derived from an EMBL/GenBank/DDBJ whole genome shotgun (WGS) entry which is preliminary data.</text>
</comment>
<keyword evidence="3" id="KW-1185">Reference proteome</keyword>
<name>A0AAN8ZR49_9MAGN</name>
<dbReference type="AlphaFoldDB" id="A0AAN8ZR49"/>
<evidence type="ECO:0000313" key="2">
    <source>
        <dbReference type="EMBL" id="KAK6942750.1"/>
    </source>
</evidence>
<dbReference type="Pfam" id="PF01603">
    <property type="entry name" value="B56"/>
    <property type="match status" value="1"/>
</dbReference>
<dbReference type="PANTHER" id="PTHR10257">
    <property type="entry name" value="SERINE/THREONINE PROTEIN PHOSPHATASE 2A PP2A REGULATORY SUBUNIT B"/>
    <property type="match status" value="1"/>
</dbReference>
<feature type="region of interest" description="Disordered" evidence="1">
    <location>
        <begin position="1"/>
        <end position="21"/>
    </location>
</feature>
<dbReference type="InterPro" id="IPR016024">
    <property type="entry name" value="ARM-type_fold"/>
</dbReference>
<protein>
    <submittedName>
        <fullName evidence="2">Protein phosphatase 2A, regulatory B subunit, B56</fullName>
    </submittedName>
</protein>
<gene>
    <name evidence="2" type="ORF">RJ641_028127</name>
</gene>
<feature type="compositionally biased region" description="Basic residues" evidence="1">
    <location>
        <begin position="1"/>
        <end position="13"/>
    </location>
</feature>
<reference evidence="2 3" key="1">
    <citation type="submission" date="2023-12" db="EMBL/GenBank/DDBJ databases">
        <title>A high-quality genome assembly for Dillenia turbinata (Dilleniales).</title>
        <authorList>
            <person name="Chanderbali A."/>
        </authorList>
    </citation>
    <scope>NUCLEOTIDE SEQUENCE [LARGE SCALE GENOMIC DNA]</scope>
    <source>
        <strain evidence="2">LSX21</strain>
        <tissue evidence="2">Leaf</tissue>
    </source>
</reference>
<sequence>MFNKIMKRGHRKGSKSDAHDVFGLNSRNSGAVLTSNVVVNHASRTTSVAISSIQPPMGATADRTDREPSFFREVPVSDRQNLFLRKLQICCVQFDFSDTLKSVQEKENKRQTLVDLVDFVQSGSPVK</sequence>
<dbReference type="GO" id="GO:0019888">
    <property type="term" value="F:protein phosphatase regulator activity"/>
    <property type="evidence" value="ECO:0007669"/>
    <property type="project" value="InterPro"/>
</dbReference>
<dbReference type="GO" id="GO:0000159">
    <property type="term" value="C:protein phosphatase type 2A complex"/>
    <property type="evidence" value="ECO:0007669"/>
    <property type="project" value="InterPro"/>
</dbReference>
<dbReference type="InterPro" id="IPR011989">
    <property type="entry name" value="ARM-like"/>
</dbReference>
<dbReference type="GO" id="GO:0007165">
    <property type="term" value="P:signal transduction"/>
    <property type="evidence" value="ECO:0007669"/>
    <property type="project" value="InterPro"/>
</dbReference>
<dbReference type="InterPro" id="IPR002554">
    <property type="entry name" value="PP2A_B56"/>
</dbReference>
<organism evidence="2 3">
    <name type="scientific">Dillenia turbinata</name>
    <dbReference type="NCBI Taxonomy" id="194707"/>
    <lineage>
        <taxon>Eukaryota</taxon>
        <taxon>Viridiplantae</taxon>
        <taxon>Streptophyta</taxon>
        <taxon>Embryophyta</taxon>
        <taxon>Tracheophyta</taxon>
        <taxon>Spermatophyta</taxon>
        <taxon>Magnoliopsida</taxon>
        <taxon>eudicotyledons</taxon>
        <taxon>Gunneridae</taxon>
        <taxon>Pentapetalae</taxon>
        <taxon>Dilleniales</taxon>
        <taxon>Dilleniaceae</taxon>
        <taxon>Dillenia</taxon>
    </lineage>
</organism>
<dbReference type="SUPFAM" id="SSF48371">
    <property type="entry name" value="ARM repeat"/>
    <property type="match status" value="1"/>
</dbReference>
<evidence type="ECO:0000313" key="3">
    <source>
        <dbReference type="Proteomes" id="UP001370490"/>
    </source>
</evidence>
<evidence type="ECO:0000256" key="1">
    <source>
        <dbReference type="SAM" id="MobiDB-lite"/>
    </source>
</evidence>
<dbReference type="PANTHER" id="PTHR10257:SF3">
    <property type="entry name" value="SERINE_THREONINE-PROTEIN PHOSPHATASE 2A 56 KDA REGULATORY SUBUNIT GAMMA ISOFORM"/>
    <property type="match status" value="1"/>
</dbReference>
<proteinExistence type="predicted"/>
<dbReference type="Gene3D" id="1.25.10.10">
    <property type="entry name" value="Leucine-rich Repeat Variant"/>
    <property type="match status" value="1"/>
</dbReference>